<feature type="region of interest" description="Disordered" evidence="1">
    <location>
        <begin position="1"/>
        <end position="22"/>
    </location>
</feature>
<evidence type="ECO:0000256" key="1">
    <source>
        <dbReference type="SAM" id="MobiDB-lite"/>
    </source>
</evidence>
<evidence type="ECO:0000313" key="2">
    <source>
        <dbReference type="EMBL" id="KAJ8361911.1"/>
    </source>
</evidence>
<dbReference type="AlphaFoldDB" id="A0AAD7R3F8"/>
<protein>
    <submittedName>
        <fullName evidence="2">Uncharacterized protein</fullName>
    </submittedName>
</protein>
<dbReference type="EMBL" id="JAINUG010000832">
    <property type="protein sequence ID" value="KAJ8361911.1"/>
    <property type="molecule type" value="Genomic_DNA"/>
</dbReference>
<dbReference type="Proteomes" id="UP001221898">
    <property type="component" value="Unassembled WGS sequence"/>
</dbReference>
<keyword evidence="3" id="KW-1185">Reference proteome</keyword>
<gene>
    <name evidence="2" type="ORF">AAFF_G00412370</name>
</gene>
<evidence type="ECO:0000313" key="3">
    <source>
        <dbReference type="Proteomes" id="UP001221898"/>
    </source>
</evidence>
<sequence length="144" mass="15500">MCKRPGPSGNQEGVDAVEPGLGLGGPGGVLQLRFGAHQPQQQHWQPVAAGRQIVRHRTLLQPGVPQQWRAHTVGQHPRHAIANPDPGSLLLSIPEQWDEGTKQADGISLKESPLPKLSSSVGEDDEDDAVESDRATAKQPQILR</sequence>
<reference evidence="2" key="1">
    <citation type="journal article" date="2023" name="Science">
        <title>Genome structures resolve the early diversification of teleost fishes.</title>
        <authorList>
            <person name="Parey E."/>
            <person name="Louis A."/>
            <person name="Montfort J."/>
            <person name="Bouchez O."/>
            <person name="Roques C."/>
            <person name="Iampietro C."/>
            <person name="Lluch J."/>
            <person name="Castinel A."/>
            <person name="Donnadieu C."/>
            <person name="Desvignes T."/>
            <person name="Floi Bucao C."/>
            <person name="Jouanno E."/>
            <person name="Wen M."/>
            <person name="Mejri S."/>
            <person name="Dirks R."/>
            <person name="Jansen H."/>
            <person name="Henkel C."/>
            <person name="Chen W.J."/>
            <person name="Zahm M."/>
            <person name="Cabau C."/>
            <person name="Klopp C."/>
            <person name="Thompson A.W."/>
            <person name="Robinson-Rechavi M."/>
            <person name="Braasch I."/>
            <person name="Lecointre G."/>
            <person name="Bobe J."/>
            <person name="Postlethwait J.H."/>
            <person name="Berthelot C."/>
            <person name="Roest Crollius H."/>
            <person name="Guiguen Y."/>
        </authorList>
    </citation>
    <scope>NUCLEOTIDE SEQUENCE</scope>
    <source>
        <strain evidence="2">NC1722</strain>
    </source>
</reference>
<proteinExistence type="predicted"/>
<feature type="compositionally biased region" description="Low complexity" evidence="1">
    <location>
        <begin position="109"/>
        <end position="120"/>
    </location>
</feature>
<accession>A0AAD7R3F8</accession>
<name>A0AAD7R3F8_9TELE</name>
<organism evidence="2 3">
    <name type="scientific">Aldrovandia affinis</name>
    <dbReference type="NCBI Taxonomy" id="143900"/>
    <lineage>
        <taxon>Eukaryota</taxon>
        <taxon>Metazoa</taxon>
        <taxon>Chordata</taxon>
        <taxon>Craniata</taxon>
        <taxon>Vertebrata</taxon>
        <taxon>Euteleostomi</taxon>
        <taxon>Actinopterygii</taxon>
        <taxon>Neopterygii</taxon>
        <taxon>Teleostei</taxon>
        <taxon>Notacanthiformes</taxon>
        <taxon>Halosauridae</taxon>
        <taxon>Aldrovandia</taxon>
    </lineage>
</organism>
<feature type="region of interest" description="Disordered" evidence="1">
    <location>
        <begin position="69"/>
        <end position="144"/>
    </location>
</feature>
<comment type="caution">
    <text evidence="2">The sequence shown here is derived from an EMBL/GenBank/DDBJ whole genome shotgun (WGS) entry which is preliminary data.</text>
</comment>